<dbReference type="EMBL" id="HACG01039693">
    <property type="protein sequence ID" value="CEK86558.1"/>
    <property type="molecule type" value="Transcribed_RNA"/>
</dbReference>
<evidence type="ECO:0000313" key="1">
    <source>
        <dbReference type="EMBL" id="CEK86558.1"/>
    </source>
</evidence>
<feature type="non-terminal residue" evidence="1">
    <location>
        <position position="57"/>
    </location>
</feature>
<reference evidence="1" key="1">
    <citation type="submission" date="2014-12" db="EMBL/GenBank/DDBJ databases">
        <title>Insight into the proteome of Arion vulgaris.</title>
        <authorList>
            <person name="Aradska J."/>
            <person name="Bulat T."/>
            <person name="Smidak R."/>
            <person name="Sarate P."/>
            <person name="Gangsoo J."/>
            <person name="Sialana F."/>
            <person name="Bilban M."/>
            <person name="Lubec G."/>
        </authorList>
    </citation>
    <scope>NUCLEOTIDE SEQUENCE</scope>
    <source>
        <tissue evidence="1">Skin</tissue>
    </source>
</reference>
<gene>
    <name evidence="1" type="primary">ORF154435</name>
</gene>
<name>A0A0B7B0L7_9EUPU</name>
<accession>A0A0B7B0L7</accession>
<organism evidence="1">
    <name type="scientific">Arion vulgaris</name>
    <dbReference type="NCBI Taxonomy" id="1028688"/>
    <lineage>
        <taxon>Eukaryota</taxon>
        <taxon>Metazoa</taxon>
        <taxon>Spiralia</taxon>
        <taxon>Lophotrochozoa</taxon>
        <taxon>Mollusca</taxon>
        <taxon>Gastropoda</taxon>
        <taxon>Heterobranchia</taxon>
        <taxon>Euthyneura</taxon>
        <taxon>Panpulmonata</taxon>
        <taxon>Eupulmonata</taxon>
        <taxon>Stylommatophora</taxon>
        <taxon>Helicina</taxon>
        <taxon>Arionoidea</taxon>
        <taxon>Arionidae</taxon>
        <taxon>Arion</taxon>
    </lineage>
</organism>
<dbReference type="AlphaFoldDB" id="A0A0B7B0L7"/>
<sequence>MQHTRLVYQYDASKEAVLHPYLFNKHTDYSSVHMYPVSTLIVVTSCIRLSLTSCGPN</sequence>
<protein>
    <submittedName>
        <fullName evidence="1">Uncharacterized protein</fullName>
    </submittedName>
</protein>
<proteinExistence type="predicted"/>